<evidence type="ECO:0008006" key="3">
    <source>
        <dbReference type="Google" id="ProtNLM"/>
    </source>
</evidence>
<dbReference type="OrthoDB" id="8228929at2"/>
<reference evidence="2" key="1">
    <citation type="submission" date="2018-11" db="EMBL/GenBank/DDBJ databases">
        <title>Rhizobium chutanense sp. nov., isolated from root nodules of Phaseolus vulgaris in China.</title>
        <authorList>
            <person name="Huo Y."/>
        </authorList>
    </citation>
    <scope>NUCLEOTIDE SEQUENCE [LARGE SCALE GENOMIC DNA]</scope>
    <source>
        <strain evidence="2">CCBAU 65647</strain>
    </source>
</reference>
<name>A0A432PES3_9HYPH</name>
<proteinExistence type="predicted"/>
<comment type="caution">
    <text evidence="1">The sequence shown here is derived from an EMBL/GenBank/DDBJ whole genome shotgun (WGS) entry which is preliminary data.</text>
</comment>
<dbReference type="Proteomes" id="UP000278823">
    <property type="component" value="Unassembled WGS sequence"/>
</dbReference>
<organism evidence="1 2">
    <name type="scientific">Rhizobium vallis</name>
    <dbReference type="NCBI Taxonomy" id="634290"/>
    <lineage>
        <taxon>Bacteria</taxon>
        <taxon>Pseudomonadati</taxon>
        <taxon>Pseudomonadota</taxon>
        <taxon>Alphaproteobacteria</taxon>
        <taxon>Hyphomicrobiales</taxon>
        <taxon>Rhizobiaceae</taxon>
        <taxon>Rhizobium/Agrobacterium group</taxon>
        <taxon>Rhizobium</taxon>
    </lineage>
</organism>
<keyword evidence="2" id="KW-1185">Reference proteome</keyword>
<gene>
    <name evidence="1" type="ORF">EFQ99_24975</name>
</gene>
<accession>A0A432PES3</accession>
<dbReference type="RefSeq" id="WP_126923888.1">
    <property type="nucleotide sequence ID" value="NZ_ML133695.1"/>
</dbReference>
<protein>
    <recommendedName>
        <fullName evidence="3">DUF4261 domain-containing protein</fullName>
    </recommendedName>
</protein>
<evidence type="ECO:0000313" key="2">
    <source>
        <dbReference type="Proteomes" id="UP000278823"/>
    </source>
</evidence>
<evidence type="ECO:0000313" key="1">
    <source>
        <dbReference type="EMBL" id="RUM22154.1"/>
    </source>
</evidence>
<dbReference type="EMBL" id="RJTH01000010">
    <property type="protein sequence ID" value="RUM22154.1"/>
    <property type="molecule type" value="Genomic_DNA"/>
</dbReference>
<sequence>MFTSLSCEHSTERKASRALLGSIWAMIGWKPSLAKQATPEPGEETVVQEEASSVKPRHVLCFLGKDRDLTRLSEAASKAIDDFAAGFSVDEDYSQAEPDDRMSRSFDVCWDRVEPDAWSAADEKAVADHQSVLYVLGPSMAQADTVKAAMMALRLIERMIDAGAVAVKGESAGIEHGLDRWRELIRQGAEAQKAGDLLAEQRIGRLAFAKRPLSARGYLESVGFHLVGLPEVYVPETSGSEREVVAIIDAVADEIAGRGLERTLKARGASLSFDSTYNVDEFKFNPYGIVKLAE</sequence>
<dbReference type="AlphaFoldDB" id="A0A432PES3"/>